<dbReference type="InterPro" id="IPR033412">
    <property type="entry name" value="PFOR_II"/>
</dbReference>
<dbReference type="FunFam" id="3.40.50.970:FF:000022">
    <property type="entry name" value="2-oxoglutarate ferredoxin oxidoreductase alpha subunit"/>
    <property type="match status" value="1"/>
</dbReference>
<dbReference type="Proteomes" id="UP000441717">
    <property type="component" value="Unassembled WGS sequence"/>
</dbReference>
<dbReference type="SUPFAM" id="SSF52518">
    <property type="entry name" value="Thiamin diphosphate-binding fold (THDP-binding)"/>
    <property type="match status" value="1"/>
</dbReference>
<gene>
    <name evidence="4" type="ORF">GFC01_06620</name>
</gene>
<dbReference type="AlphaFoldDB" id="A0A6N7IPK9"/>
<comment type="caution">
    <text evidence="4">The sequence shown here is derived from an EMBL/GenBank/DDBJ whole genome shotgun (WGS) entry which is preliminary data.</text>
</comment>
<evidence type="ECO:0000259" key="3">
    <source>
        <dbReference type="Pfam" id="PF17147"/>
    </source>
</evidence>
<dbReference type="SUPFAM" id="SSF52922">
    <property type="entry name" value="TK C-terminal domain-like"/>
    <property type="match status" value="1"/>
</dbReference>
<dbReference type="InterPro" id="IPR009014">
    <property type="entry name" value="Transketo_C/PFOR_II"/>
</dbReference>
<feature type="domain" description="Pyruvate flavodoxin/ferredoxin oxidoreductase pyrimidine binding" evidence="2">
    <location>
        <begin position="16"/>
        <end position="243"/>
    </location>
</feature>
<evidence type="ECO:0000256" key="1">
    <source>
        <dbReference type="ARBA" id="ARBA00023002"/>
    </source>
</evidence>
<dbReference type="InterPro" id="IPR029061">
    <property type="entry name" value="THDP-binding"/>
</dbReference>
<evidence type="ECO:0000313" key="4">
    <source>
        <dbReference type="EMBL" id="MQL51944.1"/>
    </source>
</evidence>
<proteinExistence type="predicted"/>
<dbReference type="Gene3D" id="3.40.50.970">
    <property type="match status" value="1"/>
</dbReference>
<evidence type="ECO:0000313" key="5">
    <source>
        <dbReference type="Proteomes" id="UP000441717"/>
    </source>
</evidence>
<dbReference type="EMBL" id="WHYR01000014">
    <property type="protein sequence ID" value="MQL51944.1"/>
    <property type="molecule type" value="Genomic_DNA"/>
</dbReference>
<dbReference type="FunFam" id="3.40.50.920:FF:000013">
    <property type="entry name" value="Ferredoxin oxidoreductase alpha subunit"/>
    <property type="match status" value="1"/>
</dbReference>
<dbReference type="Gene3D" id="3.40.50.920">
    <property type="match status" value="1"/>
</dbReference>
<dbReference type="NCBIfam" id="NF006412">
    <property type="entry name" value="PRK08659.1"/>
    <property type="match status" value="1"/>
</dbReference>
<feature type="domain" description="Pyruvate:ferredoxin oxidoreductase core" evidence="3">
    <location>
        <begin position="275"/>
        <end position="369"/>
    </location>
</feature>
<keyword evidence="5" id="KW-1185">Reference proteome</keyword>
<dbReference type="GO" id="GO:0016491">
    <property type="term" value="F:oxidoreductase activity"/>
    <property type="evidence" value="ECO:0007669"/>
    <property type="project" value="UniProtKB-KW"/>
</dbReference>
<protein>
    <submittedName>
        <fullName evidence="4">2-oxoacid:acceptor oxidoreductase subunit alpha</fullName>
    </submittedName>
</protein>
<name>A0A6N7IPK9_9FIRM</name>
<dbReference type="PANTHER" id="PTHR43088">
    <property type="entry name" value="SUBUNIT OF PYRUVATE:FLAVODOXIN OXIDOREDUCTASE-RELATED"/>
    <property type="match status" value="1"/>
</dbReference>
<dbReference type="InterPro" id="IPR002880">
    <property type="entry name" value="Pyrv_Fd/Flavodoxin_OxRdtase_N"/>
</dbReference>
<keyword evidence="1" id="KW-0560">Oxidoreductase</keyword>
<accession>A0A6N7IPK9</accession>
<dbReference type="Pfam" id="PF01855">
    <property type="entry name" value="POR_N"/>
    <property type="match status" value="1"/>
</dbReference>
<dbReference type="Pfam" id="PF17147">
    <property type="entry name" value="PFOR_II"/>
    <property type="match status" value="1"/>
</dbReference>
<reference evidence="4 5" key="1">
    <citation type="submission" date="2019-10" db="EMBL/GenBank/DDBJ databases">
        <title>Comparative genomics of sulfur disproportionating microorganisms.</title>
        <authorList>
            <person name="Ward L.M."/>
            <person name="Bertran E."/>
            <person name="Johnston D."/>
        </authorList>
    </citation>
    <scope>NUCLEOTIDE SEQUENCE [LARGE SCALE GENOMIC DNA]</scope>
    <source>
        <strain evidence="4 5">DSM 14055</strain>
    </source>
</reference>
<organism evidence="4 5">
    <name type="scientific">Desulfofundulus thermobenzoicus</name>
    <dbReference type="NCBI Taxonomy" id="29376"/>
    <lineage>
        <taxon>Bacteria</taxon>
        <taxon>Bacillati</taxon>
        <taxon>Bacillota</taxon>
        <taxon>Clostridia</taxon>
        <taxon>Eubacteriales</taxon>
        <taxon>Peptococcaceae</taxon>
        <taxon>Desulfofundulus</taxon>
    </lineage>
</organism>
<dbReference type="PANTHER" id="PTHR43088:SF1">
    <property type="entry name" value="SUBUNIT OF PYRUVATE:FLAVODOXIN OXIDOREDUCTASE"/>
    <property type="match status" value="1"/>
</dbReference>
<sequence>MVEMARLMQGNEAVVEGALAAGVRFFAGYPITPSTEIAELMAERLPVLGGKFIQMEDEIASMAAVIGASLTGVKALTATSGPGFSLKQENIGYAAMAEIPCVVVNVQRWGPSTGIPTAPAQGDVMQARWGTHGDHPVIVLCPSSVREAYTLSVRAVNLSEKYRVPVILLMDEVIGHMRERVVLPRAEELEIIERKKPGSKPQDYRPYRSDEDGVPPMANFGDGYRYHVTGLVHDERGNPTTDPRVAEDLILRLHRKLTDHLDDIVTVDSYELADAEVVVVAYGGVARSAKRAVKDARAAGIKAGLFRPVTIWPFPEEAVAELAGRVRHIIVAEMNLGQLKGEVERAVRGRAAVTGVHRLSGELIAFDEILSAIREVTINAHAS</sequence>
<dbReference type="CDD" id="cd07034">
    <property type="entry name" value="TPP_PYR_PFOR_IOR-alpha_like"/>
    <property type="match status" value="1"/>
</dbReference>
<evidence type="ECO:0000259" key="2">
    <source>
        <dbReference type="Pfam" id="PF01855"/>
    </source>
</evidence>
<dbReference type="InterPro" id="IPR052368">
    <property type="entry name" value="2-oxoacid_oxidoreductase"/>
</dbReference>